<name>A0ABR7KB08_9FIRM</name>
<accession>A0ABR7KB08</accession>
<dbReference type="Proteomes" id="UP000603474">
    <property type="component" value="Unassembled WGS sequence"/>
</dbReference>
<reference evidence="1 2" key="1">
    <citation type="submission" date="2020-08" db="EMBL/GenBank/DDBJ databases">
        <authorList>
            <person name="Liu C."/>
            <person name="Sun Q."/>
        </authorList>
    </citation>
    <scope>NUCLEOTIDE SEQUENCE [LARGE SCALE GENOMIC DNA]</scope>
    <source>
        <strain evidence="1 2">NSJ-22</strain>
    </source>
</reference>
<proteinExistence type="predicted"/>
<gene>
    <name evidence="1" type="ORF">H8909_06390</name>
</gene>
<evidence type="ECO:0000313" key="1">
    <source>
        <dbReference type="EMBL" id="MBC6009872.1"/>
    </source>
</evidence>
<sequence>MSKRKLIEIKKIKKENFVLANQSINAKNHPEINFKYLWKCNVGCFKSLSKYNYKYKEEKVFDQLQQFLYEVDQCSNLDEVITQYTSSKGSKVDPSNTYLRRLKATFEDAYPEEKELLKSGIIHIHLKRNGKNKFVMFGIHYESVFFVLAFDPNHSFNKRV</sequence>
<dbReference type="RefSeq" id="WP_187012224.1">
    <property type="nucleotide sequence ID" value="NZ_JACRWG010000021.1"/>
</dbReference>
<evidence type="ECO:0000313" key="2">
    <source>
        <dbReference type="Proteomes" id="UP000603474"/>
    </source>
</evidence>
<organism evidence="1 2">
    <name type="scientific">Catenibacterium faecis</name>
    <dbReference type="NCBI Taxonomy" id="2764323"/>
    <lineage>
        <taxon>Bacteria</taxon>
        <taxon>Bacillati</taxon>
        <taxon>Bacillota</taxon>
        <taxon>Erysipelotrichia</taxon>
        <taxon>Erysipelotrichales</taxon>
        <taxon>Coprobacillaceae</taxon>
        <taxon>Catenibacterium</taxon>
    </lineage>
</organism>
<keyword evidence="2" id="KW-1185">Reference proteome</keyword>
<dbReference type="EMBL" id="JACRWG010000021">
    <property type="protein sequence ID" value="MBC6009872.1"/>
    <property type="molecule type" value="Genomic_DNA"/>
</dbReference>
<protein>
    <submittedName>
        <fullName evidence="1">Uncharacterized protein</fullName>
    </submittedName>
</protein>
<comment type="caution">
    <text evidence="1">The sequence shown here is derived from an EMBL/GenBank/DDBJ whole genome shotgun (WGS) entry which is preliminary data.</text>
</comment>